<dbReference type="InterPro" id="IPR020602">
    <property type="entry name" value="GTP_CycHdrlase_I_dom"/>
</dbReference>
<comment type="pathway">
    <text evidence="2 6">Cofactor biosynthesis; 7,8-dihydroneopterin triphosphate biosynthesis; 7,8-dihydroneopterin triphosphate from GTP: step 1/1.</text>
</comment>
<dbReference type="GO" id="GO:0046654">
    <property type="term" value="P:tetrahydrofolate biosynthetic process"/>
    <property type="evidence" value="ECO:0007669"/>
    <property type="project" value="UniProtKB-UniRule"/>
</dbReference>
<evidence type="ECO:0000256" key="3">
    <source>
        <dbReference type="ARBA" id="ARBA00008085"/>
    </source>
</evidence>
<organism evidence="8 9">
    <name type="scientific">Pseudobacteriovorax antillogorgiicola</name>
    <dbReference type="NCBI Taxonomy" id="1513793"/>
    <lineage>
        <taxon>Bacteria</taxon>
        <taxon>Pseudomonadati</taxon>
        <taxon>Bdellovibrionota</taxon>
        <taxon>Oligoflexia</taxon>
        <taxon>Oligoflexales</taxon>
        <taxon>Pseudobacteriovoracaceae</taxon>
        <taxon>Pseudobacteriovorax</taxon>
    </lineage>
</organism>
<dbReference type="PANTHER" id="PTHR11109:SF7">
    <property type="entry name" value="GTP CYCLOHYDROLASE 1"/>
    <property type="match status" value="1"/>
</dbReference>
<dbReference type="InterPro" id="IPR043134">
    <property type="entry name" value="GTP-CH-I_N"/>
</dbReference>
<dbReference type="AlphaFoldDB" id="A0A1Y6CNI3"/>
<dbReference type="GO" id="GO:0006729">
    <property type="term" value="P:tetrahydrobiopterin biosynthetic process"/>
    <property type="evidence" value="ECO:0007669"/>
    <property type="project" value="TreeGrafter"/>
</dbReference>
<name>A0A1Y6CNI3_9BACT</name>
<evidence type="ECO:0000256" key="4">
    <source>
        <dbReference type="ARBA" id="ARBA00022563"/>
    </source>
</evidence>
<feature type="binding site" evidence="6">
    <location>
        <position position="79"/>
    </location>
    <ligand>
        <name>Zn(2+)</name>
        <dbReference type="ChEBI" id="CHEBI:29105"/>
    </ligand>
</feature>
<dbReference type="InterPro" id="IPR043133">
    <property type="entry name" value="GTP-CH-I_C/QueF"/>
</dbReference>
<keyword evidence="6" id="KW-0547">Nucleotide-binding</keyword>
<dbReference type="HAMAP" id="MF_00223">
    <property type="entry name" value="FolE"/>
    <property type="match status" value="1"/>
</dbReference>
<evidence type="ECO:0000256" key="5">
    <source>
        <dbReference type="ARBA" id="ARBA00022801"/>
    </source>
</evidence>
<dbReference type="PROSITE" id="PS00860">
    <property type="entry name" value="GTP_CYCLOHYDROL_1_2"/>
    <property type="match status" value="1"/>
</dbReference>
<protein>
    <recommendedName>
        <fullName evidence="6">GTP cyclohydrolase 1</fullName>
        <ecNumber evidence="6">3.5.4.16</ecNumber>
    </recommendedName>
    <alternativeName>
        <fullName evidence="6">GTP cyclohydrolase I</fullName>
        <shortName evidence="6">GTP-CH-I</shortName>
    </alternativeName>
</protein>
<gene>
    <name evidence="6" type="primary">folE</name>
    <name evidence="8" type="ORF">SAMN06296036_13436</name>
</gene>
<dbReference type="NCBIfam" id="TIGR00063">
    <property type="entry name" value="folE"/>
    <property type="match status" value="1"/>
</dbReference>
<evidence type="ECO:0000259" key="7">
    <source>
        <dbReference type="Pfam" id="PF01227"/>
    </source>
</evidence>
<dbReference type="GO" id="GO:0005525">
    <property type="term" value="F:GTP binding"/>
    <property type="evidence" value="ECO:0007669"/>
    <property type="project" value="UniProtKB-KW"/>
</dbReference>
<feature type="binding site" evidence="6">
    <location>
        <position position="82"/>
    </location>
    <ligand>
        <name>Zn(2+)</name>
        <dbReference type="ChEBI" id="CHEBI:29105"/>
    </ligand>
</feature>
<sequence length="192" mass="22412">MDDKTYDQHRQNFTKLLEDLGEKPSRDGLVKTPDRYLQSIQFLTSGYEEDIPTILNDALFDVEYQDMVIVRNIEFYSLCEHHVIPFYGQVHVGYIPGKRVVGLSKIPRLVDVFARRLQVQERMTNQIAACLQEYLEPEGVGVVIDAYHLCMMMRGVEKQKSYTTTSSMHGCFRNVDTRQEFLKLIHSPRRDF</sequence>
<dbReference type="PANTHER" id="PTHR11109">
    <property type="entry name" value="GTP CYCLOHYDROLASE I"/>
    <property type="match status" value="1"/>
</dbReference>
<reference evidence="9" key="1">
    <citation type="submission" date="2017-04" db="EMBL/GenBank/DDBJ databases">
        <authorList>
            <person name="Varghese N."/>
            <person name="Submissions S."/>
        </authorList>
    </citation>
    <scope>NUCLEOTIDE SEQUENCE [LARGE SCALE GENOMIC DNA]</scope>
    <source>
        <strain evidence="9">RKEM611</strain>
    </source>
</reference>
<evidence type="ECO:0000256" key="2">
    <source>
        <dbReference type="ARBA" id="ARBA00005080"/>
    </source>
</evidence>
<dbReference type="GO" id="GO:0005737">
    <property type="term" value="C:cytoplasm"/>
    <property type="evidence" value="ECO:0007669"/>
    <property type="project" value="TreeGrafter"/>
</dbReference>
<dbReference type="NCBIfam" id="NF006825">
    <property type="entry name" value="PRK09347.1-2"/>
    <property type="match status" value="1"/>
</dbReference>
<dbReference type="Gene3D" id="1.10.286.10">
    <property type="match status" value="1"/>
</dbReference>
<dbReference type="NCBIfam" id="NF006826">
    <property type="entry name" value="PRK09347.1-3"/>
    <property type="match status" value="1"/>
</dbReference>
<dbReference type="InterPro" id="IPR001474">
    <property type="entry name" value="GTP_CycHdrlase_I"/>
</dbReference>
<evidence type="ECO:0000256" key="1">
    <source>
        <dbReference type="ARBA" id="ARBA00001052"/>
    </source>
</evidence>
<dbReference type="InterPro" id="IPR018234">
    <property type="entry name" value="GTP_CycHdrlase_I_CS"/>
</dbReference>
<dbReference type="PROSITE" id="PS00859">
    <property type="entry name" value="GTP_CYCLOHYDROL_1_1"/>
    <property type="match status" value="1"/>
</dbReference>
<keyword evidence="6" id="KW-0342">GTP-binding</keyword>
<dbReference type="Gene3D" id="3.30.1130.10">
    <property type="match status" value="1"/>
</dbReference>
<keyword evidence="6" id="KW-0862">Zinc</keyword>
<evidence type="ECO:0000256" key="6">
    <source>
        <dbReference type="HAMAP-Rule" id="MF_00223"/>
    </source>
</evidence>
<dbReference type="RefSeq" id="WP_132325766.1">
    <property type="nucleotide sequence ID" value="NZ_FWZT01000034.1"/>
</dbReference>
<dbReference type="FunFam" id="3.30.1130.10:FF:000001">
    <property type="entry name" value="GTP cyclohydrolase 1"/>
    <property type="match status" value="1"/>
</dbReference>
<dbReference type="Pfam" id="PF01227">
    <property type="entry name" value="GTP_cyclohydroI"/>
    <property type="match status" value="1"/>
</dbReference>
<proteinExistence type="inferred from homology"/>
<feature type="domain" description="GTP cyclohydrolase I" evidence="7">
    <location>
        <begin position="11"/>
        <end position="185"/>
    </location>
</feature>
<keyword evidence="6" id="KW-0479">Metal-binding</keyword>
<dbReference type="Proteomes" id="UP000192907">
    <property type="component" value="Unassembled WGS sequence"/>
</dbReference>
<accession>A0A1Y6CNI3</accession>
<dbReference type="GO" id="GO:0006730">
    <property type="term" value="P:one-carbon metabolic process"/>
    <property type="evidence" value="ECO:0007669"/>
    <property type="project" value="UniProtKB-UniRule"/>
</dbReference>
<comment type="catalytic activity">
    <reaction evidence="1 6">
        <text>GTP + H2O = 7,8-dihydroneopterin 3'-triphosphate + formate + H(+)</text>
        <dbReference type="Rhea" id="RHEA:17473"/>
        <dbReference type="ChEBI" id="CHEBI:15377"/>
        <dbReference type="ChEBI" id="CHEBI:15378"/>
        <dbReference type="ChEBI" id="CHEBI:15740"/>
        <dbReference type="ChEBI" id="CHEBI:37565"/>
        <dbReference type="ChEBI" id="CHEBI:58462"/>
        <dbReference type="EC" id="3.5.4.16"/>
    </reaction>
</comment>
<dbReference type="UniPathway" id="UPA00848">
    <property type="reaction ID" value="UER00151"/>
</dbReference>
<keyword evidence="9" id="KW-1185">Reference proteome</keyword>
<dbReference type="SUPFAM" id="SSF55620">
    <property type="entry name" value="Tetrahydrobiopterin biosynthesis enzymes-like"/>
    <property type="match status" value="1"/>
</dbReference>
<comment type="similarity">
    <text evidence="3 6">Belongs to the GTP cyclohydrolase I family.</text>
</comment>
<evidence type="ECO:0000313" key="8">
    <source>
        <dbReference type="EMBL" id="SMF80019.1"/>
    </source>
</evidence>
<dbReference type="EMBL" id="FWZT01000034">
    <property type="protein sequence ID" value="SMF80019.1"/>
    <property type="molecule type" value="Genomic_DNA"/>
</dbReference>
<dbReference type="STRING" id="1513793.SAMN06296036_13436"/>
<comment type="subunit">
    <text evidence="6">Homopolymer.</text>
</comment>
<feature type="binding site" evidence="6">
    <location>
        <position position="150"/>
    </location>
    <ligand>
        <name>Zn(2+)</name>
        <dbReference type="ChEBI" id="CHEBI:29105"/>
    </ligand>
</feature>
<evidence type="ECO:0000313" key="9">
    <source>
        <dbReference type="Proteomes" id="UP000192907"/>
    </source>
</evidence>
<dbReference type="GO" id="GO:0003934">
    <property type="term" value="F:GTP cyclohydrolase I activity"/>
    <property type="evidence" value="ECO:0007669"/>
    <property type="project" value="UniProtKB-UniRule"/>
</dbReference>
<keyword evidence="5 6" id="KW-0378">Hydrolase</keyword>
<keyword evidence="4 6" id="KW-0554">One-carbon metabolism</keyword>
<dbReference type="EC" id="3.5.4.16" evidence="6"/>
<dbReference type="GO" id="GO:0008270">
    <property type="term" value="F:zinc ion binding"/>
    <property type="evidence" value="ECO:0007669"/>
    <property type="project" value="UniProtKB-UniRule"/>
</dbReference>
<dbReference type="OrthoDB" id="5291417at2"/>